<evidence type="ECO:0000313" key="4">
    <source>
        <dbReference type="EMBL" id="MDL5040139.1"/>
    </source>
</evidence>
<gene>
    <name evidence="2" type="ORF">B4098_0413</name>
    <name evidence="3" type="ORF">B4099_0540</name>
    <name evidence="4" type="ORF">QN341_03440</name>
</gene>
<evidence type="ECO:0000313" key="3">
    <source>
        <dbReference type="EMBL" id="KYC73272.1"/>
    </source>
</evidence>
<dbReference type="Proteomes" id="UP001223084">
    <property type="component" value="Unassembled WGS sequence"/>
</dbReference>
<dbReference type="InterPro" id="IPR023378">
    <property type="entry name" value="YheA/YmcA-like_dom_sf"/>
</dbReference>
<comment type="caution">
    <text evidence="3">The sequence shown here is derived from an EMBL/GenBank/DDBJ whole genome shotgun (WGS) entry which is preliminary data.</text>
</comment>
<dbReference type="RefSeq" id="WP_013858708.1">
    <property type="nucleotide sequence ID" value="NZ_CABJCT010000028.1"/>
</dbReference>
<dbReference type="Proteomes" id="UP000075304">
    <property type="component" value="Unassembled WGS sequence"/>
</dbReference>
<dbReference type="Gene3D" id="1.20.1500.10">
    <property type="entry name" value="YheA/YmcA-like"/>
    <property type="match status" value="1"/>
</dbReference>
<evidence type="ECO:0000256" key="1">
    <source>
        <dbReference type="HAMAP-Rule" id="MF_01526"/>
    </source>
</evidence>
<dbReference type="OMA" id="YDNANEM"/>
<reference evidence="4" key="2">
    <citation type="submission" date="2023-06" db="EMBL/GenBank/DDBJ databases">
        <title>Probiogenomic evaluation and L lactic producing Weizmannia coaggulans BKMTCR2-2 from tree bark.</title>
        <authorList>
            <person name="Mahittikon J."/>
            <person name="Tanasupawat S."/>
        </authorList>
    </citation>
    <scope>NUCLEOTIDE SEQUENCE</scope>
    <source>
        <strain evidence="4">BKMTCR2-2</strain>
    </source>
</reference>
<organism evidence="3 6">
    <name type="scientific">Heyndrickxia coagulans</name>
    <name type="common">Weizmannia coagulans</name>
    <dbReference type="NCBI Taxonomy" id="1398"/>
    <lineage>
        <taxon>Bacteria</taxon>
        <taxon>Bacillati</taxon>
        <taxon>Bacillota</taxon>
        <taxon>Bacilli</taxon>
        <taxon>Bacillales</taxon>
        <taxon>Bacillaceae</taxon>
        <taxon>Heyndrickxia</taxon>
    </lineage>
</organism>
<dbReference type="EMBL" id="JASUZX010000001">
    <property type="protein sequence ID" value="MDL5040139.1"/>
    <property type="molecule type" value="Genomic_DNA"/>
</dbReference>
<dbReference type="EMBL" id="LQYI01000008">
    <property type="protein sequence ID" value="KYC73272.1"/>
    <property type="molecule type" value="Genomic_DNA"/>
</dbReference>
<name>A0A150KIE2_HEYCO</name>
<reference evidence="5 6" key="1">
    <citation type="submission" date="2016-01" db="EMBL/GenBank/DDBJ databases">
        <title>Genome Sequences of Twelve Sporeforming Bacillus Species Isolated from Foods.</title>
        <authorList>
            <person name="Berendsen E.M."/>
            <person name="Wells-Bennik M.H."/>
            <person name="Krawcyk A.O."/>
            <person name="De Jong A."/>
            <person name="Holsappel S."/>
            <person name="Eijlander R.T."/>
            <person name="Kuipers O.P."/>
        </authorList>
    </citation>
    <scope>NUCLEOTIDE SEQUENCE [LARGE SCALE GENOMIC DNA]</scope>
    <source>
        <strain evidence="2 5">B4098</strain>
        <strain evidence="3 6">B4099</strain>
    </source>
</reference>
<dbReference type="InterPro" id="IPR010368">
    <property type="entry name" value="Com_YlbF"/>
</dbReference>
<evidence type="ECO:0000313" key="6">
    <source>
        <dbReference type="Proteomes" id="UP000075304"/>
    </source>
</evidence>
<sequence>MPSHLNEYARMLEKGIRESHEFAALKQAYENVRSNGQARALFDRFRQLQLNLQDKQMQGLPVTEEDEKQAQAAMQAVQANPAIMQLIGAEQRLSDMLSEINQVLMKPVEDLYAGK</sequence>
<comment type="similarity">
    <text evidence="1">Belongs to the UPF0342 family.</text>
</comment>
<dbReference type="AlphaFoldDB" id="A0A150KIE2"/>
<evidence type="ECO:0000313" key="2">
    <source>
        <dbReference type="EMBL" id="KYC63007.1"/>
    </source>
</evidence>
<dbReference type="SUPFAM" id="SSF158622">
    <property type="entry name" value="YheA/YmcA-like"/>
    <property type="match status" value="1"/>
</dbReference>
<dbReference type="HAMAP" id="MF_01526">
    <property type="entry name" value="UPF0342"/>
    <property type="match status" value="1"/>
</dbReference>
<proteinExistence type="inferred from homology"/>
<dbReference type="Pfam" id="PF06133">
    <property type="entry name" value="Com_YlbF"/>
    <property type="match status" value="1"/>
</dbReference>
<dbReference type="Proteomes" id="UP000075288">
    <property type="component" value="Unassembled WGS sequence"/>
</dbReference>
<dbReference type="PATRIC" id="fig|1398.25.peg.3383"/>
<evidence type="ECO:0000313" key="5">
    <source>
        <dbReference type="Proteomes" id="UP000075288"/>
    </source>
</evidence>
<protein>
    <recommendedName>
        <fullName evidence="1">UPF0342 protein B4098_0413</fullName>
    </recommendedName>
</protein>
<accession>A0A150KIE2</accession>
<dbReference type="EMBL" id="LQYG01000042">
    <property type="protein sequence ID" value="KYC63007.1"/>
    <property type="molecule type" value="Genomic_DNA"/>
</dbReference>